<keyword evidence="2" id="KW-1185">Reference proteome</keyword>
<name>K1LA91_CECL9</name>
<protein>
    <submittedName>
        <fullName evidence="1">Uncharacterized protein</fullName>
    </submittedName>
</protein>
<evidence type="ECO:0000313" key="2">
    <source>
        <dbReference type="Proteomes" id="UP000004478"/>
    </source>
</evidence>
<comment type="caution">
    <text evidence="1">The sequence shown here is derived from an EMBL/GenBank/DDBJ whole genome shotgun (WGS) entry which is preliminary data.</text>
</comment>
<dbReference type="EMBL" id="AMGM01000159">
    <property type="protein sequence ID" value="EKB47288.1"/>
    <property type="molecule type" value="Genomic_DNA"/>
</dbReference>
<reference evidence="1 2" key="1">
    <citation type="journal article" date="2012" name="J. Bacteriol.">
        <title>Draft Genome Sequence of Cecembia lonarensis Strain LW9T, Isolated from Lonar Lake, a Haloalkaline Lake in India.</title>
        <authorList>
            <person name="Shivaji S."/>
            <person name="Ara S."/>
            <person name="Singh A."/>
            <person name="Pinnaka A.K."/>
        </authorList>
    </citation>
    <scope>NUCLEOTIDE SEQUENCE [LARGE SCALE GENOMIC DNA]</scope>
    <source>
        <strain evidence="1 2">LW9</strain>
    </source>
</reference>
<accession>K1LA91</accession>
<proteinExistence type="predicted"/>
<dbReference type="RefSeq" id="WP_009187132.1">
    <property type="nucleotide sequence ID" value="NZ_AMGM01000159.1"/>
</dbReference>
<evidence type="ECO:0000313" key="1">
    <source>
        <dbReference type="EMBL" id="EKB47288.1"/>
    </source>
</evidence>
<dbReference type="AlphaFoldDB" id="K1LA91"/>
<organism evidence="1 2">
    <name type="scientific">Cecembia lonarensis (strain CCUG 58316 / KCTC 22772 / LW9)</name>
    <dbReference type="NCBI Taxonomy" id="1225176"/>
    <lineage>
        <taxon>Bacteria</taxon>
        <taxon>Pseudomonadati</taxon>
        <taxon>Bacteroidota</taxon>
        <taxon>Cytophagia</taxon>
        <taxon>Cytophagales</taxon>
        <taxon>Cyclobacteriaceae</taxon>
        <taxon>Cecembia</taxon>
    </lineage>
</organism>
<dbReference type="PROSITE" id="PS51257">
    <property type="entry name" value="PROKAR_LIPOPROTEIN"/>
    <property type="match status" value="1"/>
</dbReference>
<dbReference type="Proteomes" id="UP000004478">
    <property type="component" value="Unassembled WGS sequence"/>
</dbReference>
<gene>
    <name evidence="1" type="ORF">B879_04116</name>
</gene>
<dbReference type="OrthoDB" id="9815205at2"/>
<sequence length="330" mass="39657">MKNLNSNSRHLNFLIFISIIFFSCKNDLKVSVFEPLPNEVVLKHIQQDSLFNDFYKNVRKLSDSVFISKSNFPQFSSLQYYELYNSQKEYNENVKKLFTDQNVRKKWLEFFGRDLEKLKSDSLKFLNYIKENDYRKFVDIEPLKVYKIQPLGQVHYFIDLSIKPKNGLGIRKLMGNVYILPKSEIFDSLKINSIFYNEAFFSFTGYEKNKFILSARNSNGDFYRFSDIPVEVISQEYNFHFKITDLVVDDKFIDPSFKNIPNSMKEILRGEYEFYRINYIKDYINGNFKNYNQFIYDSASHIDKLRFPLEHQFFNEGFKIYYKLEEKIDE</sequence>